<evidence type="ECO:0008006" key="4">
    <source>
        <dbReference type="Google" id="ProtNLM"/>
    </source>
</evidence>
<protein>
    <recommendedName>
        <fullName evidence="4">Zinc-finger domain-containing protein</fullName>
    </recommendedName>
</protein>
<feature type="transmembrane region" description="Helical" evidence="1">
    <location>
        <begin position="89"/>
        <end position="110"/>
    </location>
</feature>
<dbReference type="Proteomes" id="UP000765802">
    <property type="component" value="Unassembled WGS sequence"/>
</dbReference>
<keyword evidence="1" id="KW-1133">Transmembrane helix</keyword>
<evidence type="ECO:0000313" key="2">
    <source>
        <dbReference type="EMBL" id="MBC6492150.1"/>
    </source>
</evidence>
<dbReference type="RefSeq" id="WP_187257470.1">
    <property type="nucleotide sequence ID" value="NZ_JBHULF010000006.1"/>
</dbReference>
<organism evidence="2 3">
    <name type="scientific">Flavihumibacter stibioxidans</name>
    <dbReference type="NCBI Taxonomy" id="1834163"/>
    <lineage>
        <taxon>Bacteria</taxon>
        <taxon>Pseudomonadati</taxon>
        <taxon>Bacteroidota</taxon>
        <taxon>Chitinophagia</taxon>
        <taxon>Chitinophagales</taxon>
        <taxon>Chitinophagaceae</taxon>
        <taxon>Flavihumibacter</taxon>
    </lineage>
</organism>
<reference evidence="2 3" key="1">
    <citation type="submission" date="2016-07" db="EMBL/GenBank/DDBJ databases">
        <title>Genome analysis of Flavihumibacter stibioxidans YS-17.</title>
        <authorList>
            <person name="Shi K."/>
            <person name="Han Y."/>
            <person name="Wang G."/>
        </authorList>
    </citation>
    <scope>NUCLEOTIDE SEQUENCE [LARGE SCALE GENOMIC DNA]</scope>
    <source>
        <strain evidence="2 3">YS-17</strain>
    </source>
</reference>
<sequence length="169" mass="19430">MDAQHNIEPRLWEYIDGLSTAEERRFIENLIATNAEWRSKYKELLQFNESLGQTIELEEPSMRFTRNVMEAIAAQHIAPAAKTYINKKIIFGIGGFMVSLILGMIIYALAQINWKSGTGSRGGFDLSKVDFSGLWNNNYLNAFMIINVVLGLMLLDRYLSFQKKDWKKI</sequence>
<evidence type="ECO:0000256" key="1">
    <source>
        <dbReference type="SAM" id="Phobius"/>
    </source>
</evidence>
<accession>A0ABR7MAV4</accession>
<gene>
    <name evidence="2" type="ORF">BC349_13900</name>
</gene>
<evidence type="ECO:0000313" key="3">
    <source>
        <dbReference type="Proteomes" id="UP000765802"/>
    </source>
</evidence>
<comment type="caution">
    <text evidence="2">The sequence shown here is derived from an EMBL/GenBank/DDBJ whole genome shotgun (WGS) entry which is preliminary data.</text>
</comment>
<keyword evidence="3" id="KW-1185">Reference proteome</keyword>
<dbReference type="EMBL" id="MBUA01000027">
    <property type="protein sequence ID" value="MBC6492150.1"/>
    <property type="molecule type" value="Genomic_DNA"/>
</dbReference>
<name>A0ABR7MAV4_9BACT</name>
<keyword evidence="1" id="KW-0812">Transmembrane</keyword>
<feature type="transmembrane region" description="Helical" evidence="1">
    <location>
        <begin position="139"/>
        <end position="159"/>
    </location>
</feature>
<proteinExistence type="predicted"/>
<keyword evidence="1" id="KW-0472">Membrane</keyword>